<dbReference type="Gene3D" id="3.40.50.11750">
    <property type="entry name" value="HypD, alpha/beta domain 1"/>
    <property type="match status" value="2"/>
</dbReference>
<dbReference type="EMBL" id="JACSRA010000006">
    <property type="protein sequence ID" value="MBD7910824.1"/>
    <property type="molecule type" value="Genomic_DNA"/>
</dbReference>
<evidence type="ECO:0000313" key="4">
    <source>
        <dbReference type="EMBL" id="MBD7910824.1"/>
    </source>
</evidence>
<dbReference type="PIRSF" id="PIRSF005622">
    <property type="entry name" value="Hydrgn_mat_hypD"/>
    <property type="match status" value="1"/>
</dbReference>
<evidence type="ECO:0000256" key="2">
    <source>
        <dbReference type="ARBA" id="ARBA00022723"/>
    </source>
</evidence>
<dbReference type="InterPro" id="IPR002780">
    <property type="entry name" value="Hyd_form_HypD"/>
</dbReference>
<keyword evidence="5" id="KW-1185">Reference proteome</keyword>
<accession>A0ABR8PRW0</accession>
<proteinExistence type="inferred from homology"/>
<dbReference type="Gene3D" id="6.10.20.100">
    <property type="match status" value="1"/>
</dbReference>
<keyword evidence="2" id="KW-0479">Metal-binding</keyword>
<dbReference type="PANTHER" id="PTHR30149:SF0">
    <property type="entry name" value="HYDROGENASE MATURATION FACTOR HYPD"/>
    <property type="match status" value="1"/>
</dbReference>
<reference evidence="4 5" key="1">
    <citation type="submission" date="2020-08" db="EMBL/GenBank/DDBJ databases">
        <title>A Genomic Blueprint of the Chicken Gut Microbiome.</title>
        <authorList>
            <person name="Gilroy R."/>
            <person name="Ravi A."/>
            <person name="Getino M."/>
            <person name="Pursley I."/>
            <person name="Horton D.L."/>
            <person name="Alikhan N.-F."/>
            <person name="Baker D."/>
            <person name="Gharbi K."/>
            <person name="Hall N."/>
            <person name="Watson M."/>
            <person name="Adriaenssens E.M."/>
            <person name="Foster-Nyarko E."/>
            <person name="Jarju S."/>
            <person name="Secka A."/>
            <person name="Antonio M."/>
            <person name="Oren A."/>
            <person name="Chaudhuri R."/>
            <person name="La Ragione R.M."/>
            <person name="Hildebrand F."/>
            <person name="Pallen M.J."/>
        </authorList>
    </citation>
    <scope>NUCLEOTIDE SEQUENCE [LARGE SCALE GENOMIC DNA]</scope>
    <source>
        <strain evidence="4 5">Sa3CVN1</strain>
    </source>
</reference>
<evidence type="ECO:0000313" key="5">
    <source>
        <dbReference type="Proteomes" id="UP000627781"/>
    </source>
</evidence>
<name>A0ABR8PRW0_9CLOT</name>
<gene>
    <name evidence="4" type="primary">hypD</name>
    <name evidence="4" type="ORF">H9661_05565</name>
</gene>
<comment type="caution">
    <text evidence="4">The sequence shown here is derived from an EMBL/GenBank/DDBJ whole genome shotgun (WGS) entry which is preliminary data.</text>
</comment>
<keyword evidence="3" id="KW-0408">Iron</keyword>
<evidence type="ECO:0000256" key="1">
    <source>
        <dbReference type="ARBA" id="ARBA00007888"/>
    </source>
</evidence>
<sequence length="344" mass="38069">MECLKINREIRIMEVCGTHTLAILRSGIRNIIPNNIKIVSGPGCPVCVTNQGYIDACIELSKRENIIITTFGDMINVPGTNSSLKVERALGNDIRILYSPLDAINTAKKNPDKEVVFLAIGFETTAPLIGLAIEKAKIENLKNFSVFCGVKTMPQVIRMLIEDEKVNIDGIICPGNVSTIIGGDSFKFISKELSIPAVIAGFENRDVIAAIYLLIDMLKKNECGVTNIYRRFVKAEGNKKAKEIMNKVFMPSDSLWRGLGLIKNSGLEIRETYSDYDVKVKFNIKIEDSPLVKGCICGDILKGEKSPENCMLFGNMCSPNSPVGVCMVSREGACKIYYQYINNY</sequence>
<comment type="similarity">
    <text evidence="1">Belongs to the HypD family.</text>
</comment>
<dbReference type="RefSeq" id="WP_191767904.1">
    <property type="nucleotide sequence ID" value="NZ_JACSRA010000006.1"/>
</dbReference>
<dbReference type="Proteomes" id="UP000627781">
    <property type="component" value="Unassembled WGS sequence"/>
</dbReference>
<dbReference type="InterPro" id="IPR042244">
    <property type="entry name" value="HypD_2_sf"/>
</dbReference>
<dbReference type="InterPro" id="IPR042243">
    <property type="entry name" value="HypD_1"/>
</dbReference>
<dbReference type="Pfam" id="PF01924">
    <property type="entry name" value="HypD"/>
    <property type="match status" value="1"/>
</dbReference>
<dbReference type="NCBIfam" id="TIGR00075">
    <property type="entry name" value="hypD"/>
    <property type="match status" value="1"/>
</dbReference>
<evidence type="ECO:0000256" key="3">
    <source>
        <dbReference type="ARBA" id="ARBA00023004"/>
    </source>
</evidence>
<dbReference type="PANTHER" id="PTHR30149">
    <property type="entry name" value="HYDROGENASE PROTEIN ASSEMBLY PROTEIN HYPD"/>
    <property type="match status" value="1"/>
</dbReference>
<organism evidence="4 5">
    <name type="scientific">Clostridium cibarium</name>
    <dbReference type="NCBI Taxonomy" id="2762247"/>
    <lineage>
        <taxon>Bacteria</taxon>
        <taxon>Bacillati</taxon>
        <taxon>Bacillota</taxon>
        <taxon>Clostridia</taxon>
        <taxon>Eubacteriales</taxon>
        <taxon>Clostridiaceae</taxon>
        <taxon>Clostridium</taxon>
    </lineage>
</organism>
<protein>
    <submittedName>
        <fullName evidence="4">Hydrogenase formation protein HypD</fullName>
    </submittedName>
</protein>